<gene>
    <name evidence="2" type="ORF">F6X42_41280</name>
</gene>
<sequence length="118" mass="13239">MTSDTPVIPARMSVDRLRRLAASNDLQLQLTWQWVGRQRHGVLTVTKDGKSLFSERFARATQMWGRGDETFDLVRTGSNKHVAVIHALEALKSLFAQQKRPPNAGRRQPGGISDTLTE</sequence>
<dbReference type="EMBL" id="VZQQ01000117">
    <property type="protein sequence ID" value="MBC8752587.1"/>
    <property type="molecule type" value="Genomic_DNA"/>
</dbReference>
<reference evidence="2 3" key="1">
    <citation type="submission" date="2019-09" db="EMBL/GenBank/DDBJ databases">
        <title>Paraburkholderia podalyriae sp. nov., A South African Podalyria-associated rhizobium.</title>
        <authorList>
            <person name="Mavima L."/>
            <person name="Beukes C.W."/>
            <person name="Palmer M."/>
            <person name="De Meyer S.E."/>
            <person name="James E.K."/>
            <person name="Maluk M."/>
            <person name="Avontuur J.R."/>
            <person name="Chan W.Y."/>
            <person name="Venter S.N."/>
            <person name="Steenkamp E.T."/>
        </authorList>
    </citation>
    <scope>NUCLEOTIDE SEQUENCE [LARGE SCALE GENOMIC DNA]</scope>
    <source>
        <strain evidence="2 3">WC7.3b</strain>
    </source>
</reference>
<accession>A0ABR7Q273</accession>
<protein>
    <submittedName>
        <fullName evidence="2">Uncharacterized protein</fullName>
    </submittedName>
</protein>
<evidence type="ECO:0000313" key="2">
    <source>
        <dbReference type="EMBL" id="MBC8752587.1"/>
    </source>
</evidence>
<feature type="region of interest" description="Disordered" evidence="1">
    <location>
        <begin position="96"/>
        <end position="118"/>
    </location>
</feature>
<proteinExistence type="predicted"/>
<keyword evidence="3" id="KW-1185">Reference proteome</keyword>
<evidence type="ECO:0000256" key="1">
    <source>
        <dbReference type="SAM" id="MobiDB-lite"/>
    </source>
</evidence>
<dbReference type="Proteomes" id="UP000736373">
    <property type="component" value="Unassembled WGS sequence"/>
</dbReference>
<organism evidence="2 3">
    <name type="scientific">Paraburkholderia podalyriae</name>
    <dbReference type="NCBI Taxonomy" id="1938811"/>
    <lineage>
        <taxon>Bacteria</taxon>
        <taxon>Pseudomonadati</taxon>
        <taxon>Pseudomonadota</taxon>
        <taxon>Betaproteobacteria</taxon>
        <taxon>Burkholderiales</taxon>
        <taxon>Burkholderiaceae</taxon>
        <taxon>Paraburkholderia</taxon>
    </lineage>
</organism>
<name>A0ABR7Q273_9BURK</name>
<comment type="caution">
    <text evidence="2">The sequence shown here is derived from an EMBL/GenBank/DDBJ whole genome shotgun (WGS) entry which is preliminary data.</text>
</comment>
<evidence type="ECO:0000313" key="3">
    <source>
        <dbReference type="Proteomes" id="UP000736373"/>
    </source>
</evidence>
<dbReference type="RefSeq" id="WP_187639429.1">
    <property type="nucleotide sequence ID" value="NZ_VZQQ01000117.1"/>
</dbReference>